<gene>
    <name evidence="1" type="ORF">O6H91_02G058100</name>
</gene>
<proteinExistence type="predicted"/>
<evidence type="ECO:0000313" key="1">
    <source>
        <dbReference type="EMBL" id="KAJ7565379.1"/>
    </source>
</evidence>
<dbReference type="Proteomes" id="UP001162992">
    <property type="component" value="Chromosome 2"/>
</dbReference>
<dbReference type="EMBL" id="CM055093">
    <property type="protein sequence ID" value="KAJ7565379.1"/>
    <property type="molecule type" value="Genomic_DNA"/>
</dbReference>
<name>A0ACC2EFR2_DIPCM</name>
<accession>A0ACC2EFR2</accession>
<sequence length="91" mass="10632">MAGDRRMQVYNSDAYPNSFGTNFSDSGPPEKSKKKGQSSRSWSLHNDPELKRKTRVASYKVFSVEGRVKSSVKRTFRWLKGKYLEVRYGYW</sequence>
<comment type="caution">
    <text evidence="1">The sequence shown here is derived from an EMBL/GenBank/DDBJ whole genome shotgun (WGS) entry which is preliminary data.</text>
</comment>
<organism evidence="1 2">
    <name type="scientific">Diphasiastrum complanatum</name>
    <name type="common">Issler's clubmoss</name>
    <name type="synonym">Lycopodium complanatum</name>
    <dbReference type="NCBI Taxonomy" id="34168"/>
    <lineage>
        <taxon>Eukaryota</taxon>
        <taxon>Viridiplantae</taxon>
        <taxon>Streptophyta</taxon>
        <taxon>Embryophyta</taxon>
        <taxon>Tracheophyta</taxon>
        <taxon>Lycopodiopsida</taxon>
        <taxon>Lycopodiales</taxon>
        <taxon>Lycopodiaceae</taxon>
        <taxon>Lycopodioideae</taxon>
        <taxon>Diphasiastrum</taxon>
    </lineage>
</organism>
<keyword evidence="2" id="KW-1185">Reference proteome</keyword>
<reference evidence="2" key="1">
    <citation type="journal article" date="2024" name="Proc. Natl. Acad. Sci. U.S.A.">
        <title>Extraordinary preservation of gene collinearity over three hundred million years revealed in homosporous lycophytes.</title>
        <authorList>
            <person name="Li C."/>
            <person name="Wickell D."/>
            <person name="Kuo L.Y."/>
            <person name="Chen X."/>
            <person name="Nie B."/>
            <person name="Liao X."/>
            <person name="Peng D."/>
            <person name="Ji J."/>
            <person name="Jenkins J."/>
            <person name="Williams M."/>
            <person name="Shu S."/>
            <person name="Plott C."/>
            <person name="Barry K."/>
            <person name="Rajasekar S."/>
            <person name="Grimwood J."/>
            <person name="Han X."/>
            <person name="Sun S."/>
            <person name="Hou Z."/>
            <person name="He W."/>
            <person name="Dai G."/>
            <person name="Sun C."/>
            <person name="Schmutz J."/>
            <person name="Leebens-Mack J.H."/>
            <person name="Li F.W."/>
            <person name="Wang L."/>
        </authorList>
    </citation>
    <scope>NUCLEOTIDE SEQUENCE [LARGE SCALE GENOMIC DNA]</scope>
    <source>
        <strain evidence="2">cv. PW_Plant_1</strain>
    </source>
</reference>
<evidence type="ECO:0000313" key="2">
    <source>
        <dbReference type="Proteomes" id="UP001162992"/>
    </source>
</evidence>
<protein>
    <submittedName>
        <fullName evidence="1">Uncharacterized protein</fullName>
    </submittedName>
</protein>